<feature type="domain" description="Pseudouridine synthase RsuA/RluA-like" evidence="6">
    <location>
        <begin position="11"/>
        <end position="166"/>
    </location>
</feature>
<dbReference type="RefSeq" id="WP_015011014.1">
    <property type="nucleotide sequence ID" value="NC_018704.1"/>
</dbReference>
<keyword evidence="8" id="KW-1185">Reference proteome</keyword>
<dbReference type="OrthoDB" id="9807829at2"/>
<sequence>MNIPILYEDNHLLIVEKPVNIPVQEDNSKDADLLTILKQDLKVRYQKPGNVFLALVHRLDRPVGGAIVFGKTSKAASRLSDMIRRHTIDREYLTVVHGRPKQKKAKLEHYLLKDNRKNKVSVESAKHPNAKKAILEYEVIDSKEGLSLLRVKLHTGRSHQIRVQLSTIGHPIYGDQKYGQKLNQPGQQIALWAHTLSFEHPVRKEPLSVKSAPPETFPWDLWRFM</sequence>
<dbReference type="SUPFAM" id="SSF55120">
    <property type="entry name" value="Pseudouridine synthase"/>
    <property type="match status" value="1"/>
</dbReference>
<evidence type="ECO:0000256" key="2">
    <source>
        <dbReference type="ARBA" id="ARBA00010876"/>
    </source>
</evidence>
<reference evidence="7 8" key="1">
    <citation type="submission" date="2011-01" db="EMBL/GenBank/DDBJ databases">
        <title>Whole genome sequence of Amphibacillus xylinus NBRC 15112.</title>
        <authorList>
            <person name="Nakazawa H."/>
            <person name="Katano Y."/>
            <person name="Nakamura S."/>
            <person name="Sasagawa M."/>
            <person name="Fukada J."/>
            <person name="Arai T."/>
            <person name="Sasakura N."/>
            <person name="Mochizuki D."/>
            <person name="Hosoyama A."/>
            <person name="Harada K."/>
            <person name="Horikawa H."/>
            <person name="Kato Y."/>
            <person name="Harada T."/>
            <person name="Sasaki K."/>
            <person name="Sekiguchi M."/>
            <person name="Hodoyama M."/>
            <person name="Nishiko R."/>
            <person name="Narita H."/>
            <person name="Hanamaki A."/>
            <person name="Hata C."/>
            <person name="Konno Y."/>
            <person name="Niimura Y."/>
            <person name="Yamazaki S."/>
            <person name="Fujita N."/>
        </authorList>
    </citation>
    <scope>NUCLEOTIDE SEQUENCE [LARGE SCALE GENOMIC DNA]</scope>
    <source>
        <strain evidence="8">ATCC 51415 / DSM 6626 / JCM 7361 / LMG 17667 / NBRC 15112 / Ep01</strain>
    </source>
</reference>
<gene>
    <name evidence="7" type="ordered locus">AXY_23030</name>
</gene>
<evidence type="ECO:0000259" key="6">
    <source>
        <dbReference type="Pfam" id="PF00849"/>
    </source>
</evidence>
<dbReference type="CDD" id="cd02869">
    <property type="entry name" value="PseudoU_synth_RluA_like"/>
    <property type="match status" value="1"/>
</dbReference>
<evidence type="ECO:0000256" key="5">
    <source>
        <dbReference type="ARBA" id="ARBA00033164"/>
    </source>
</evidence>
<organism evidence="7 8">
    <name type="scientific">Amphibacillus xylanus (strain ATCC 51415 / DSM 6626 / JCM 7361 / LMG 17667 / NBRC 15112 / Ep01)</name>
    <dbReference type="NCBI Taxonomy" id="698758"/>
    <lineage>
        <taxon>Bacteria</taxon>
        <taxon>Bacillati</taxon>
        <taxon>Bacillota</taxon>
        <taxon>Bacilli</taxon>
        <taxon>Bacillales</taxon>
        <taxon>Bacillaceae</taxon>
        <taxon>Amphibacillus</taxon>
    </lineage>
</organism>
<dbReference type="PANTHER" id="PTHR21600">
    <property type="entry name" value="MITOCHONDRIAL RNA PSEUDOURIDINE SYNTHASE"/>
    <property type="match status" value="1"/>
</dbReference>
<dbReference type="GO" id="GO:0009982">
    <property type="term" value="F:pseudouridine synthase activity"/>
    <property type="evidence" value="ECO:0007669"/>
    <property type="project" value="InterPro"/>
</dbReference>
<dbReference type="PATRIC" id="fig|698758.3.peg.2311"/>
<name>K0J0N1_AMPXN</name>
<evidence type="ECO:0000313" key="7">
    <source>
        <dbReference type="EMBL" id="BAM48435.1"/>
    </source>
</evidence>
<evidence type="ECO:0000313" key="8">
    <source>
        <dbReference type="Proteomes" id="UP000006294"/>
    </source>
</evidence>
<dbReference type="STRING" id="698758.AXY_23030"/>
<dbReference type="Pfam" id="PF00849">
    <property type="entry name" value="PseudoU_synth_2"/>
    <property type="match status" value="1"/>
</dbReference>
<dbReference type="Proteomes" id="UP000006294">
    <property type="component" value="Chromosome"/>
</dbReference>
<dbReference type="InterPro" id="IPR020103">
    <property type="entry name" value="PsdUridine_synth_cat_dom_sf"/>
</dbReference>
<dbReference type="GO" id="GO:0001522">
    <property type="term" value="P:pseudouridine synthesis"/>
    <property type="evidence" value="ECO:0007669"/>
    <property type="project" value="InterPro"/>
</dbReference>
<evidence type="ECO:0000256" key="3">
    <source>
        <dbReference type="ARBA" id="ARBA00023235"/>
    </source>
</evidence>
<evidence type="ECO:0000256" key="4">
    <source>
        <dbReference type="ARBA" id="ARBA00031870"/>
    </source>
</evidence>
<dbReference type="AlphaFoldDB" id="K0J0N1"/>
<dbReference type="InterPro" id="IPR006145">
    <property type="entry name" value="PsdUridine_synth_RsuA/RluA"/>
</dbReference>
<dbReference type="EMBL" id="AP012050">
    <property type="protein sequence ID" value="BAM48435.1"/>
    <property type="molecule type" value="Genomic_DNA"/>
</dbReference>
<keyword evidence="3" id="KW-0413">Isomerase</keyword>
<comment type="catalytic activity">
    <reaction evidence="1">
        <text>a uridine in RNA = a pseudouridine in RNA</text>
        <dbReference type="Rhea" id="RHEA:48348"/>
        <dbReference type="Rhea" id="RHEA-COMP:12068"/>
        <dbReference type="Rhea" id="RHEA-COMP:12069"/>
        <dbReference type="ChEBI" id="CHEBI:65314"/>
        <dbReference type="ChEBI" id="CHEBI:65315"/>
    </reaction>
</comment>
<dbReference type="GO" id="GO:0003723">
    <property type="term" value="F:RNA binding"/>
    <property type="evidence" value="ECO:0007669"/>
    <property type="project" value="InterPro"/>
</dbReference>
<dbReference type="HOGENOM" id="CLU_016902_11_2_9"/>
<dbReference type="eggNOG" id="COG0564">
    <property type="taxonomic scope" value="Bacteria"/>
</dbReference>
<dbReference type="GO" id="GO:0006396">
    <property type="term" value="P:RNA processing"/>
    <property type="evidence" value="ECO:0007669"/>
    <property type="project" value="UniProtKB-ARBA"/>
</dbReference>
<evidence type="ECO:0000256" key="1">
    <source>
        <dbReference type="ARBA" id="ARBA00000073"/>
    </source>
</evidence>
<dbReference type="GO" id="GO:0140098">
    <property type="term" value="F:catalytic activity, acting on RNA"/>
    <property type="evidence" value="ECO:0007669"/>
    <property type="project" value="UniProtKB-ARBA"/>
</dbReference>
<proteinExistence type="inferred from homology"/>
<dbReference type="PANTHER" id="PTHR21600:SF83">
    <property type="entry name" value="PSEUDOURIDYLATE SYNTHASE RPUSD4, MITOCHONDRIAL"/>
    <property type="match status" value="1"/>
</dbReference>
<dbReference type="Gene3D" id="3.30.2350.10">
    <property type="entry name" value="Pseudouridine synthase"/>
    <property type="match status" value="1"/>
</dbReference>
<accession>K0J0N1</accession>
<dbReference type="KEGG" id="axl:AXY_23030"/>
<comment type="similarity">
    <text evidence="2">Belongs to the pseudouridine synthase RluA family.</text>
</comment>
<protein>
    <recommendedName>
        <fullName evidence="4">RNA pseudouridylate synthase</fullName>
    </recommendedName>
    <alternativeName>
        <fullName evidence="5">RNA-uridine isomerase</fullName>
    </alternativeName>
</protein>
<dbReference type="InterPro" id="IPR050188">
    <property type="entry name" value="RluA_PseudoU_synthase"/>
</dbReference>